<gene>
    <name evidence="2" type="ORF">DMC30DRAFT_398557</name>
</gene>
<name>A0A5C5FUU7_9BASI</name>
<reference evidence="2 3" key="1">
    <citation type="submission" date="2019-03" db="EMBL/GenBank/DDBJ databases">
        <title>Rhodosporidium diobovatum UCD-FST 08-225 genome sequencing, assembly, and annotation.</title>
        <authorList>
            <person name="Fakankun I.U."/>
            <person name="Fristensky B."/>
            <person name="Levin D.B."/>
        </authorList>
    </citation>
    <scope>NUCLEOTIDE SEQUENCE [LARGE SCALE GENOMIC DNA]</scope>
    <source>
        <strain evidence="2 3">UCD-FST 08-225</strain>
    </source>
</reference>
<protein>
    <submittedName>
        <fullName evidence="2">Uncharacterized protein</fullName>
    </submittedName>
</protein>
<organism evidence="2 3">
    <name type="scientific">Rhodotorula diobovata</name>
    <dbReference type="NCBI Taxonomy" id="5288"/>
    <lineage>
        <taxon>Eukaryota</taxon>
        <taxon>Fungi</taxon>
        <taxon>Dikarya</taxon>
        <taxon>Basidiomycota</taxon>
        <taxon>Pucciniomycotina</taxon>
        <taxon>Microbotryomycetes</taxon>
        <taxon>Sporidiobolales</taxon>
        <taxon>Sporidiobolaceae</taxon>
        <taxon>Rhodotorula</taxon>
    </lineage>
</organism>
<feature type="region of interest" description="Disordered" evidence="1">
    <location>
        <begin position="125"/>
        <end position="224"/>
    </location>
</feature>
<evidence type="ECO:0000256" key="1">
    <source>
        <dbReference type="SAM" id="MobiDB-lite"/>
    </source>
</evidence>
<dbReference type="EMBL" id="SOZI01000075">
    <property type="protein sequence ID" value="TNY20139.1"/>
    <property type="molecule type" value="Genomic_DNA"/>
</dbReference>
<evidence type="ECO:0000313" key="3">
    <source>
        <dbReference type="Proteomes" id="UP000311382"/>
    </source>
</evidence>
<accession>A0A5C5FUU7</accession>
<sequence length="224" mass="24342">MQLARLTGTAASEPLRLATLESVFPGSAVQWRDRRRKWARERAQRKEAERAQRAKAAFASVNSVRAAGQDQRRFLTYDPHTRGFDMPQRVRPAPEPVPQQPLPAFQPVPREQAAVEVFAPFGPVGSLSIHGAPHGSVEQEQRRRAGSPVNLGSRHTPPAVDPLAAFAPCFESTPGPEQEGPWLADALGRRGGRGDRRTPGRGERGTSAGRGLASNRALLPCANE</sequence>
<comment type="caution">
    <text evidence="2">The sequence shown here is derived from an EMBL/GenBank/DDBJ whole genome shotgun (WGS) entry which is preliminary data.</text>
</comment>
<keyword evidence="3" id="KW-1185">Reference proteome</keyword>
<proteinExistence type="predicted"/>
<feature type="compositionally biased region" description="Basic and acidic residues" evidence="1">
    <location>
        <begin position="192"/>
        <end position="204"/>
    </location>
</feature>
<dbReference type="Proteomes" id="UP000311382">
    <property type="component" value="Unassembled WGS sequence"/>
</dbReference>
<evidence type="ECO:0000313" key="2">
    <source>
        <dbReference type="EMBL" id="TNY20139.1"/>
    </source>
</evidence>
<dbReference type="AlphaFoldDB" id="A0A5C5FUU7"/>